<dbReference type="RefSeq" id="WP_062438904.1">
    <property type="nucleotide sequence ID" value="NZ_BMCJ01000007.1"/>
</dbReference>
<dbReference type="Pfam" id="PF13673">
    <property type="entry name" value="Acetyltransf_10"/>
    <property type="match status" value="1"/>
</dbReference>
<dbReference type="PANTHER" id="PTHR13355:SF11">
    <property type="entry name" value="GLUCOSAMINE 6-PHOSPHATE N-ACETYLTRANSFERASE"/>
    <property type="match status" value="1"/>
</dbReference>
<dbReference type="EMBL" id="BMCJ01000007">
    <property type="protein sequence ID" value="GGD01114.1"/>
    <property type="molecule type" value="Genomic_DNA"/>
</dbReference>
<proteinExistence type="predicted"/>
<organism evidence="2 3">
    <name type="scientific">Thalassobacillus devorans</name>
    <dbReference type="NCBI Taxonomy" id="279813"/>
    <lineage>
        <taxon>Bacteria</taxon>
        <taxon>Bacillati</taxon>
        <taxon>Bacillota</taxon>
        <taxon>Bacilli</taxon>
        <taxon>Bacillales</taxon>
        <taxon>Bacillaceae</taxon>
        <taxon>Thalassobacillus</taxon>
    </lineage>
</organism>
<keyword evidence="3" id="KW-1185">Reference proteome</keyword>
<comment type="caution">
    <text evidence="2">The sequence shown here is derived from an EMBL/GenBank/DDBJ whole genome shotgun (WGS) entry which is preliminary data.</text>
</comment>
<reference evidence="3" key="1">
    <citation type="journal article" date="2019" name="Int. J. Syst. Evol. Microbiol.">
        <title>The Global Catalogue of Microorganisms (GCM) 10K type strain sequencing project: providing services to taxonomists for standard genome sequencing and annotation.</title>
        <authorList>
            <consortium name="The Broad Institute Genomics Platform"/>
            <consortium name="The Broad Institute Genome Sequencing Center for Infectious Disease"/>
            <person name="Wu L."/>
            <person name="Ma J."/>
        </authorList>
    </citation>
    <scope>NUCLEOTIDE SEQUENCE [LARGE SCALE GENOMIC DNA]</scope>
    <source>
        <strain evidence="3">CCM 7282</strain>
    </source>
</reference>
<dbReference type="PANTHER" id="PTHR13355">
    <property type="entry name" value="GLUCOSAMINE 6-PHOSPHATE N-ACETYLTRANSFERASE"/>
    <property type="match status" value="1"/>
</dbReference>
<evidence type="ECO:0000313" key="2">
    <source>
        <dbReference type="EMBL" id="GGD01114.1"/>
    </source>
</evidence>
<dbReference type="InterPro" id="IPR000182">
    <property type="entry name" value="GNAT_dom"/>
</dbReference>
<evidence type="ECO:0000259" key="1">
    <source>
        <dbReference type="PROSITE" id="PS51186"/>
    </source>
</evidence>
<accession>A0ABQ1PPY3</accession>
<dbReference type="InterPro" id="IPR016181">
    <property type="entry name" value="Acyl_CoA_acyltransferase"/>
</dbReference>
<dbReference type="PROSITE" id="PS51186">
    <property type="entry name" value="GNAT"/>
    <property type="match status" value="1"/>
</dbReference>
<dbReference type="SUPFAM" id="SSF55729">
    <property type="entry name" value="Acyl-CoA N-acyltransferases (Nat)"/>
    <property type="match status" value="1"/>
</dbReference>
<feature type="domain" description="N-acetyltransferase" evidence="1">
    <location>
        <begin position="6"/>
        <end position="148"/>
    </location>
</feature>
<dbReference type="Gene3D" id="3.40.630.30">
    <property type="match status" value="1"/>
</dbReference>
<sequence length="148" mass="17300">MKWKQQSFHQLSNQKLYQILQLRLEVFVVEQECAYPELDGHDESSTHLWLENKNDIVAYCRLVPAGDKYPYISIGRVVVNPLYRSQGYARQLMDKAIEVIRTQGTAAEIFLQGQEHLRHFYGSFGFEEISEVYMDDGIPHVDMLMKLD</sequence>
<dbReference type="Proteomes" id="UP000619534">
    <property type="component" value="Unassembled WGS sequence"/>
</dbReference>
<gene>
    <name evidence="2" type="primary">ykbA</name>
    <name evidence="2" type="ORF">GCM10007216_34790</name>
</gene>
<dbReference type="CDD" id="cd04301">
    <property type="entry name" value="NAT_SF"/>
    <property type="match status" value="1"/>
</dbReference>
<evidence type="ECO:0000313" key="3">
    <source>
        <dbReference type="Proteomes" id="UP000619534"/>
    </source>
</evidence>
<protein>
    <submittedName>
        <fullName evidence="2">GNAT family acetyltransferase</fullName>
    </submittedName>
</protein>
<dbReference type="InterPro" id="IPR039143">
    <property type="entry name" value="GNPNAT1-like"/>
</dbReference>
<name>A0ABQ1PPY3_9BACI</name>